<organism evidence="1 2">
    <name type="scientific">Rhodoferax ferrireducens</name>
    <dbReference type="NCBI Taxonomy" id="192843"/>
    <lineage>
        <taxon>Bacteria</taxon>
        <taxon>Pseudomonadati</taxon>
        <taxon>Pseudomonadota</taxon>
        <taxon>Betaproteobacteria</taxon>
        <taxon>Burkholderiales</taxon>
        <taxon>Comamonadaceae</taxon>
        <taxon>Rhodoferax</taxon>
    </lineage>
</organism>
<gene>
    <name evidence="1" type="ORF">J2X19_001924</name>
</gene>
<evidence type="ECO:0000313" key="1">
    <source>
        <dbReference type="EMBL" id="MDR7377245.1"/>
    </source>
</evidence>
<comment type="caution">
    <text evidence="1">The sequence shown here is derived from an EMBL/GenBank/DDBJ whole genome shotgun (WGS) entry which is preliminary data.</text>
</comment>
<sequence length="371" mass="38872">MRLVSAVAAAITAPKQRPPSSIVLHAPLELLARAALLPRVAPSARDLARQQIAAIASRYAAEGPEITLLSPTFATPRHAQEALLAALRNGDADGCNGALEFLLKALPLWQLRAALVDVLTPQLGAAAHTPILLAALPRFVHTIPGLGGLLHAPLRSVARQADLQLTWHTQPGPEGGTDADPASILWQRLAQVPAWALASTAIAPTLLAVQNNGMATRLLAGPCQTLTVPQAQRVLLRLAALSMLQDTPQHAPYGWTHCLSLPQAVLANADASRDPQALVAIAATHVLAFRATLGTVALEVSDVIADPQISATALASHAATHPDAHLAKYTLACLDAADNDPQAAPLFLAAAAHLGRWWKTQDASHSLGMRS</sequence>
<accession>A0ABU2C7C2</accession>
<protein>
    <submittedName>
        <fullName evidence="1">Uncharacterized protein</fullName>
    </submittedName>
</protein>
<keyword evidence="2" id="KW-1185">Reference proteome</keyword>
<proteinExistence type="predicted"/>
<dbReference type="RefSeq" id="WP_310372870.1">
    <property type="nucleotide sequence ID" value="NZ_JAVDXT010000002.1"/>
</dbReference>
<name>A0ABU2C7C2_9BURK</name>
<evidence type="ECO:0000313" key="2">
    <source>
        <dbReference type="Proteomes" id="UP001180487"/>
    </source>
</evidence>
<dbReference type="EMBL" id="JAVDXT010000002">
    <property type="protein sequence ID" value="MDR7377245.1"/>
    <property type="molecule type" value="Genomic_DNA"/>
</dbReference>
<reference evidence="1 2" key="1">
    <citation type="submission" date="2023-07" db="EMBL/GenBank/DDBJ databases">
        <title>Sorghum-associated microbial communities from plants grown in Nebraska, USA.</title>
        <authorList>
            <person name="Schachtman D."/>
        </authorList>
    </citation>
    <scope>NUCLEOTIDE SEQUENCE [LARGE SCALE GENOMIC DNA]</scope>
    <source>
        <strain evidence="1 2">BE313</strain>
    </source>
</reference>
<dbReference type="Proteomes" id="UP001180487">
    <property type="component" value="Unassembled WGS sequence"/>
</dbReference>